<evidence type="ECO:0008006" key="3">
    <source>
        <dbReference type="Google" id="ProtNLM"/>
    </source>
</evidence>
<dbReference type="RefSeq" id="WP_134362311.1">
    <property type="nucleotide sequence ID" value="NZ_SOGJ01000011.1"/>
</dbReference>
<dbReference type="Proteomes" id="UP000298355">
    <property type="component" value="Unassembled WGS sequence"/>
</dbReference>
<evidence type="ECO:0000313" key="2">
    <source>
        <dbReference type="Proteomes" id="UP000298355"/>
    </source>
</evidence>
<evidence type="ECO:0000313" key="1">
    <source>
        <dbReference type="EMBL" id="TFD00147.1"/>
    </source>
</evidence>
<comment type="caution">
    <text evidence="1">The sequence shown here is derived from an EMBL/GenBank/DDBJ whole genome shotgun (WGS) entry which is preliminary data.</text>
</comment>
<reference evidence="1 2" key="1">
    <citation type="submission" date="2019-03" db="EMBL/GenBank/DDBJ databases">
        <title>Genomics of glacier-inhabiting Cryobacterium strains.</title>
        <authorList>
            <person name="Liu Q."/>
            <person name="Xin Y.-H."/>
        </authorList>
    </citation>
    <scope>NUCLEOTIDE SEQUENCE [LARGE SCALE GENOMIC DNA]</scope>
    <source>
        <strain evidence="1 2">TMT4-23</strain>
    </source>
</reference>
<sequence>MSWQGPRSTIGIAVLDAVEAPMMSYLLHIGSAEEPGLSVDDVEDVLVAVAPVIGTARTAAAVRKIAEALGLAIQLTSDDTE</sequence>
<organism evidence="1 2">
    <name type="scientific">Cryobacterium breve</name>
    <dbReference type="NCBI Taxonomy" id="1259258"/>
    <lineage>
        <taxon>Bacteria</taxon>
        <taxon>Bacillati</taxon>
        <taxon>Actinomycetota</taxon>
        <taxon>Actinomycetes</taxon>
        <taxon>Micrococcales</taxon>
        <taxon>Microbacteriaceae</taxon>
        <taxon>Cryobacterium</taxon>
    </lineage>
</organism>
<protein>
    <recommendedName>
        <fullName evidence="3">Carboxymuconolactone decarboxylase family protein</fullName>
    </recommendedName>
</protein>
<gene>
    <name evidence="1" type="ORF">E3O65_03175</name>
</gene>
<dbReference type="EMBL" id="SOGJ01000011">
    <property type="protein sequence ID" value="TFD00147.1"/>
    <property type="molecule type" value="Genomic_DNA"/>
</dbReference>
<name>A0ABY2J5D8_9MICO</name>
<proteinExistence type="predicted"/>
<keyword evidence="2" id="KW-1185">Reference proteome</keyword>
<accession>A0ABY2J5D8</accession>